<evidence type="ECO:0000256" key="2">
    <source>
        <dbReference type="ARBA" id="ARBA00004954"/>
    </source>
</evidence>
<dbReference type="EC" id="2.1.2.3" evidence="10"/>
<dbReference type="Gene3D" id="3.40.50.1380">
    <property type="entry name" value="Methylglyoxal synthase-like domain"/>
    <property type="match status" value="1"/>
</dbReference>
<evidence type="ECO:0000256" key="3">
    <source>
        <dbReference type="ARBA" id="ARBA00007667"/>
    </source>
</evidence>
<dbReference type="InterPro" id="IPR002695">
    <property type="entry name" value="PurH-like"/>
</dbReference>
<gene>
    <name evidence="10" type="primary">purH</name>
    <name evidence="12" type="ORF">SAMN04487984_0857</name>
</gene>
<reference evidence="13" key="1">
    <citation type="submission" date="2017-04" db="EMBL/GenBank/DDBJ databases">
        <authorList>
            <person name="Varghese N."/>
            <person name="Submissions S."/>
        </authorList>
    </citation>
    <scope>NUCLEOTIDE SEQUENCE [LARGE SCALE GENOMIC DNA]</scope>
    <source>
        <strain evidence="13">DSM 21500</strain>
    </source>
</reference>
<evidence type="ECO:0000313" key="12">
    <source>
        <dbReference type="EMBL" id="SMC38648.1"/>
    </source>
</evidence>
<comment type="pathway">
    <text evidence="2 10">Purine metabolism; IMP biosynthesis via de novo pathway; 5-formamido-1-(5-phospho-D-ribosyl)imidazole-4-carboxamide from 5-amino-1-(5-phospho-D-ribosyl)imidazole-4-carboxamide (10-formyl THF route): step 1/1.</text>
</comment>
<comment type="domain">
    <text evidence="10">The IMP cyclohydrolase activity resides in the N-terminal region.</text>
</comment>
<dbReference type="OrthoDB" id="9802065at2"/>
<dbReference type="RefSeq" id="WP_084098935.1">
    <property type="nucleotide sequence ID" value="NZ_FWXK01000004.1"/>
</dbReference>
<keyword evidence="4 10" id="KW-0808">Transferase</keyword>
<dbReference type="Gene3D" id="3.40.140.20">
    <property type="match status" value="2"/>
</dbReference>
<organism evidence="12 13">
    <name type="scientific">Aerococcus suis</name>
    <dbReference type="NCBI Taxonomy" id="371602"/>
    <lineage>
        <taxon>Bacteria</taxon>
        <taxon>Bacillati</taxon>
        <taxon>Bacillota</taxon>
        <taxon>Bacilli</taxon>
        <taxon>Lactobacillales</taxon>
        <taxon>Aerococcaceae</taxon>
        <taxon>Aerococcus</taxon>
    </lineage>
</organism>
<dbReference type="EC" id="3.5.4.10" evidence="10"/>
<evidence type="ECO:0000256" key="10">
    <source>
        <dbReference type="HAMAP-Rule" id="MF_00139"/>
    </source>
</evidence>
<keyword evidence="5 10" id="KW-0658">Purine biosynthesis</keyword>
<evidence type="ECO:0000256" key="5">
    <source>
        <dbReference type="ARBA" id="ARBA00022755"/>
    </source>
</evidence>
<evidence type="ECO:0000313" key="13">
    <source>
        <dbReference type="Proteomes" id="UP000243884"/>
    </source>
</evidence>
<dbReference type="SUPFAM" id="SSF53927">
    <property type="entry name" value="Cytidine deaminase-like"/>
    <property type="match status" value="1"/>
</dbReference>
<comment type="catalytic activity">
    <reaction evidence="9 10">
        <text>IMP + H2O = 5-formamido-1-(5-phospho-D-ribosyl)imidazole-4-carboxamide</text>
        <dbReference type="Rhea" id="RHEA:18445"/>
        <dbReference type="ChEBI" id="CHEBI:15377"/>
        <dbReference type="ChEBI" id="CHEBI:58053"/>
        <dbReference type="ChEBI" id="CHEBI:58467"/>
        <dbReference type="EC" id="3.5.4.10"/>
    </reaction>
</comment>
<dbReference type="AlphaFoldDB" id="A0A1W1YSE8"/>
<accession>A0A1W1YSE8</accession>
<dbReference type="InterPro" id="IPR011607">
    <property type="entry name" value="MGS-like_dom"/>
</dbReference>
<evidence type="ECO:0000256" key="4">
    <source>
        <dbReference type="ARBA" id="ARBA00022679"/>
    </source>
</evidence>
<comment type="catalytic activity">
    <reaction evidence="8 10">
        <text>(6R)-10-formyltetrahydrofolate + 5-amino-1-(5-phospho-beta-D-ribosyl)imidazole-4-carboxamide = 5-formamido-1-(5-phospho-D-ribosyl)imidazole-4-carboxamide + (6S)-5,6,7,8-tetrahydrofolate</text>
        <dbReference type="Rhea" id="RHEA:22192"/>
        <dbReference type="ChEBI" id="CHEBI:57453"/>
        <dbReference type="ChEBI" id="CHEBI:58467"/>
        <dbReference type="ChEBI" id="CHEBI:58475"/>
        <dbReference type="ChEBI" id="CHEBI:195366"/>
        <dbReference type="EC" id="2.1.2.3"/>
    </reaction>
</comment>
<evidence type="ECO:0000256" key="1">
    <source>
        <dbReference type="ARBA" id="ARBA00004844"/>
    </source>
</evidence>
<keyword evidence="13" id="KW-1185">Reference proteome</keyword>
<dbReference type="GO" id="GO:0005829">
    <property type="term" value="C:cytosol"/>
    <property type="evidence" value="ECO:0007669"/>
    <property type="project" value="TreeGrafter"/>
</dbReference>
<dbReference type="Pfam" id="PF01808">
    <property type="entry name" value="AICARFT_IMPCHas"/>
    <property type="match status" value="1"/>
</dbReference>
<evidence type="ECO:0000256" key="7">
    <source>
        <dbReference type="ARBA" id="ARBA00023268"/>
    </source>
</evidence>
<evidence type="ECO:0000256" key="9">
    <source>
        <dbReference type="ARBA" id="ARBA00050687"/>
    </source>
</evidence>
<sequence>MRALLSVSDKTDLDKIATDLVKQEVELISTGGTKAYLEDHGFQVTGIEEVTEFPEILNGRVKTLHPHVHAGLLADRNNQEHMETLEKLHIQLFDFVIVNLYPFKETISQPDVFFADAIENIDIGGPSMLRSAAKNGQQITVIVDPEDYEVVGEELRDQGSVSEKTHNRLQAKAFRHTAAYDALIADYLTKRTDEQFPEKVTMTFEKQSHLRYGENSHQAASFYREPLASEATLTQAKQYQGKELSYNNIKDADAALRMVREFEKPTAVAVKHMNPCGIGFGDDIVTAFDRAYDGDPVSIFGGIIALNRPVTAELAEKLRKIFLEIIIAPEYSDEALEILSHKKKVRVLELPVNDQVSTSPQVVSVSGGLLIQDNDNALFDDENVSTPTKKQPKETDWDKIRFGMQVVKHTKSNAIVLVNDKQTIGIGAGQMNRVGSAKIAIEEALDNGFDLSEAVLASDAFIPMPDTVELAAEYGIPVIVQPGGSIKDKKVIAAADEAGIAMVMTGLRHFKH</sequence>
<dbReference type="NCBIfam" id="NF002049">
    <property type="entry name" value="PRK00881.1"/>
    <property type="match status" value="1"/>
</dbReference>
<name>A0A1W1YSE8_9LACT</name>
<dbReference type="FunFam" id="3.40.140.20:FF:000002">
    <property type="entry name" value="Bifunctional purine biosynthesis protein PurH"/>
    <property type="match status" value="1"/>
</dbReference>
<dbReference type="SMART" id="SM00851">
    <property type="entry name" value="MGS"/>
    <property type="match status" value="1"/>
</dbReference>
<dbReference type="PROSITE" id="PS51855">
    <property type="entry name" value="MGS"/>
    <property type="match status" value="1"/>
</dbReference>
<keyword evidence="6 10" id="KW-0378">Hydrolase</keyword>
<dbReference type="SMART" id="SM00798">
    <property type="entry name" value="AICARFT_IMPCHas"/>
    <property type="match status" value="1"/>
</dbReference>
<comment type="pathway">
    <text evidence="1 10">Purine metabolism; IMP biosynthesis via de novo pathway; IMP from 5-formamido-1-(5-phospho-D-ribosyl)imidazole-4-carboxamide: step 1/1.</text>
</comment>
<dbReference type="EMBL" id="FWXK01000004">
    <property type="protein sequence ID" value="SMC38648.1"/>
    <property type="molecule type" value="Genomic_DNA"/>
</dbReference>
<dbReference type="PANTHER" id="PTHR11692">
    <property type="entry name" value="BIFUNCTIONAL PURINE BIOSYNTHESIS PROTEIN PURH"/>
    <property type="match status" value="1"/>
</dbReference>
<dbReference type="CDD" id="cd01421">
    <property type="entry name" value="IMPCH"/>
    <property type="match status" value="1"/>
</dbReference>
<dbReference type="UniPathway" id="UPA00074">
    <property type="reaction ID" value="UER00133"/>
</dbReference>
<dbReference type="InterPro" id="IPR016193">
    <property type="entry name" value="Cytidine_deaminase-like"/>
</dbReference>
<dbReference type="FunFam" id="3.40.140.20:FF:000001">
    <property type="entry name" value="Bifunctional purine biosynthesis protein PurH"/>
    <property type="match status" value="1"/>
</dbReference>
<dbReference type="SUPFAM" id="SSF52335">
    <property type="entry name" value="Methylglyoxal synthase-like"/>
    <property type="match status" value="1"/>
</dbReference>
<dbReference type="InterPro" id="IPR036914">
    <property type="entry name" value="MGS-like_dom_sf"/>
</dbReference>
<proteinExistence type="inferred from homology"/>
<dbReference type="PANTHER" id="PTHR11692:SF0">
    <property type="entry name" value="BIFUNCTIONAL PURINE BIOSYNTHESIS PROTEIN ATIC"/>
    <property type="match status" value="1"/>
</dbReference>
<evidence type="ECO:0000256" key="6">
    <source>
        <dbReference type="ARBA" id="ARBA00022801"/>
    </source>
</evidence>
<dbReference type="PIRSF" id="PIRSF000414">
    <property type="entry name" value="AICARFT_IMPCHas"/>
    <property type="match status" value="1"/>
</dbReference>
<dbReference type="GO" id="GO:0004643">
    <property type="term" value="F:phosphoribosylaminoimidazolecarboxamide formyltransferase activity"/>
    <property type="evidence" value="ECO:0007669"/>
    <property type="project" value="UniProtKB-UniRule"/>
</dbReference>
<dbReference type="GO" id="GO:0006189">
    <property type="term" value="P:'de novo' IMP biosynthetic process"/>
    <property type="evidence" value="ECO:0007669"/>
    <property type="project" value="UniProtKB-UniRule"/>
</dbReference>
<dbReference type="STRING" id="371602.SAMN04487984_0857"/>
<evidence type="ECO:0000256" key="8">
    <source>
        <dbReference type="ARBA" id="ARBA00050488"/>
    </source>
</evidence>
<dbReference type="GO" id="GO:0003937">
    <property type="term" value="F:IMP cyclohydrolase activity"/>
    <property type="evidence" value="ECO:0007669"/>
    <property type="project" value="UniProtKB-UniRule"/>
</dbReference>
<keyword evidence="7 10" id="KW-0511">Multifunctional enzyme</keyword>
<feature type="domain" description="MGS-like" evidence="11">
    <location>
        <begin position="1"/>
        <end position="143"/>
    </location>
</feature>
<dbReference type="NCBIfam" id="TIGR00355">
    <property type="entry name" value="purH"/>
    <property type="match status" value="1"/>
</dbReference>
<dbReference type="Pfam" id="PF02142">
    <property type="entry name" value="MGS"/>
    <property type="match status" value="1"/>
</dbReference>
<protein>
    <recommendedName>
        <fullName evidence="10">Bifunctional purine biosynthesis protein PurH</fullName>
    </recommendedName>
    <domain>
        <recommendedName>
            <fullName evidence="10">Phosphoribosylaminoimidazolecarboxamide formyltransferase</fullName>
            <ecNumber evidence="10">2.1.2.3</ecNumber>
        </recommendedName>
        <alternativeName>
            <fullName evidence="10">AICAR transformylase</fullName>
        </alternativeName>
    </domain>
    <domain>
        <recommendedName>
            <fullName evidence="10">IMP cyclohydrolase</fullName>
            <ecNumber evidence="10">3.5.4.10</ecNumber>
        </recommendedName>
        <alternativeName>
            <fullName evidence="10">ATIC</fullName>
        </alternativeName>
        <alternativeName>
            <fullName evidence="10">IMP synthase</fullName>
        </alternativeName>
        <alternativeName>
            <fullName evidence="10">Inosinicase</fullName>
        </alternativeName>
    </domain>
</protein>
<dbReference type="Proteomes" id="UP000243884">
    <property type="component" value="Unassembled WGS sequence"/>
</dbReference>
<dbReference type="HAMAP" id="MF_00139">
    <property type="entry name" value="PurH"/>
    <property type="match status" value="1"/>
</dbReference>
<dbReference type="FunFam" id="3.40.50.1380:FF:000001">
    <property type="entry name" value="Bifunctional purine biosynthesis protein PurH"/>
    <property type="match status" value="1"/>
</dbReference>
<evidence type="ECO:0000259" key="11">
    <source>
        <dbReference type="PROSITE" id="PS51855"/>
    </source>
</evidence>
<dbReference type="InterPro" id="IPR024051">
    <property type="entry name" value="AICAR_Tfase_dup_dom_sf"/>
</dbReference>
<comment type="similarity">
    <text evidence="3 10">Belongs to the PurH family.</text>
</comment>